<dbReference type="EMBL" id="AMFJ01021671">
    <property type="protein sequence ID" value="EKD65787.1"/>
    <property type="molecule type" value="Genomic_DNA"/>
</dbReference>
<protein>
    <submittedName>
        <fullName evidence="2">Uncharacterized protein</fullName>
    </submittedName>
</protein>
<accession>K2AV95</accession>
<keyword evidence="1" id="KW-0472">Membrane</keyword>
<evidence type="ECO:0000313" key="2">
    <source>
        <dbReference type="EMBL" id="EKD65787.1"/>
    </source>
</evidence>
<reference evidence="2" key="1">
    <citation type="journal article" date="2012" name="Science">
        <title>Fermentation, hydrogen, and sulfur metabolism in multiple uncultivated bacterial phyla.</title>
        <authorList>
            <person name="Wrighton K.C."/>
            <person name="Thomas B.C."/>
            <person name="Sharon I."/>
            <person name="Miller C.S."/>
            <person name="Castelle C.J."/>
            <person name="VerBerkmoes N.C."/>
            <person name="Wilkins M.J."/>
            <person name="Hettich R.L."/>
            <person name="Lipton M.S."/>
            <person name="Williams K.H."/>
            <person name="Long P.E."/>
            <person name="Banfield J.F."/>
        </authorList>
    </citation>
    <scope>NUCLEOTIDE SEQUENCE [LARGE SCALE GENOMIC DNA]</scope>
</reference>
<feature type="transmembrane region" description="Helical" evidence="1">
    <location>
        <begin position="12"/>
        <end position="32"/>
    </location>
</feature>
<keyword evidence="1" id="KW-1133">Transmembrane helix</keyword>
<organism evidence="2">
    <name type="scientific">uncultured bacterium</name>
    <name type="common">gcode 4</name>
    <dbReference type="NCBI Taxonomy" id="1234023"/>
    <lineage>
        <taxon>Bacteria</taxon>
        <taxon>environmental samples</taxon>
    </lineage>
</organism>
<gene>
    <name evidence="2" type="ORF">ACD_49C00085G0002</name>
</gene>
<comment type="caution">
    <text evidence="2">The sequence shown here is derived from an EMBL/GenBank/DDBJ whole genome shotgun (WGS) entry which is preliminary data.</text>
</comment>
<sequence length="94" mass="11520">MNKTSENNKIIIIISVIINFFKSIFLSVFLFIKHLFGFKTWPIKENKFLDILNFLFHIWPKNFWKNPTWIKIGRSIATFIHYIFYKETNFKEKK</sequence>
<dbReference type="AlphaFoldDB" id="K2AV95"/>
<evidence type="ECO:0000256" key="1">
    <source>
        <dbReference type="SAM" id="Phobius"/>
    </source>
</evidence>
<name>K2AV95_9BACT</name>
<keyword evidence="1" id="KW-0812">Transmembrane</keyword>
<proteinExistence type="predicted"/>